<evidence type="ECO:0000256" key="2">
    <source>
        <dbReference type="ARBA" id="ARBA00022801"/>
    </source>
</evidence>
<dbReference type="PANTHER" id="PTHR12649:SF11">
    <property type="entry name" value="PEPTIDYL-TRNA HYDROLASE 2, MITOCHONDRIAL"/>
    <property type="match status" value="1"/>
</dbReference>
<organism evidence="5 6">
    <name type="scientific">Mycena rosella</name>
    <name type="common">Pink bonnet</name>
    <name type="synonym">Agaricus rosellus</name>
    <dbReference type="NCBI Taxonomy" id="1033263"/>
    <lineage>
        <taxon>Eukaryota</taxon>
        <taxon>Fungi</taxon>
        <taxon>Dikarya</taxon>
        <taxon>Basidiomycota</taxon>
        <taxon>Agaricomycotina</taxon>
        <taxon>Agaricomycetes</taxon>
        <taxon>Agaricomycetidae</taxon>
        <taxon>Agaricales</taxon>
        <taxon>Marasmiineae</taxon>
        <taxon>Mycenaceae</taxon>
        <taxon>Mycena</taxon>
    </lineage>
</organism>
<comment type="similarity">
    <text evidence="3">Belongs to the PTH2 family.</text>
</comment>
<keyword evidence="6" id="KW-1185">Reference proteome</keyword>
<dbReference type="InterPro" id="IPR023476">
    <property type="entry name" value="Pep_tRNA_hydro_II_dom_sf"/>
</dbReference>
<gene>
    <name evidence="5" type="ORF">B0H17DRAFT_1156697</name>
</gene>
<dbReference type="EMBL" id="JARKIE010000007">
    <property type="protein sequence ID" value="KAJ7706414.1"/>
    <property type="molecule type" value="Genomic_DNA"/>
</dbReference>
<proteinExistence type="inferred from homology"/>
<reference evidence="5" key="1">
    <citation type="submission" date="2023-03" db="EMBL/GenBank/DDBJ databases">
        <title>Massive genome expansion in bonnet fungi (Mycena s.s.) driven by repeated elements and novel gene families across ecological guilds.</title>
        <authorList>
            <consortium name="Lawrence Berkeley National Laboratory"/>
            <person name="Harder C.B."/>
            <person name="Miyauchi S."/>
            <person name="Viragh M."/>
            <person name="Kuo A."/>
            <person name="Thoen E."/>
            <person name="Andreopoulos B."/>
            <person name="Lu D."/>
            <person name="Skrede I."/>
            <person name="Drula E."/>
            <person name="Henrissat B."/>
            <person name="Morin E."/>
            <person name="Kohler A."/>
            <person name="Barry K."/>
            <person name="LaButti K."/>
            <person name="Morin E."/>
            <person name="Salamov A."/>
            <person name="Lipzen A."/>
            <person name="Mereny Z."/>
            <person name="Hegedus B."/>
            <person name="Baldrian P."/>
            <person name="Stursova M."/>
            <person name="Weitz H."/>
            <person name="Taylor A."/>
            <person name="Grigoriev I.V."/>
            <person name="Nagy L.G."/>
            <person name="Martin F."/>
            <person name="Kauserud H."/>
        </authorList>
    </citation>
    <scope>NUCLEOTIDE SEQUENCE</scope>
    <source>
        <strain evidence="5">CBHHK067</strain>
    </source>
</reference>
<dbReference type="NCBIfam" id="TIGR00283">
    <property type="entry name" value="arch_pth2"/>
    <property type="match status" value="1"/>
</dbReference>
<evidence type="ECO:0000313" key="5">
    <source>
        <dbReference type="EMBL" id="KAJ7706414.1"/>
    </source>
</evidence>
<evidence type="ECO:0000256" key="4">
    <source>
        <dbReference type="ARBA" id="ARBA00048707"/>
    </source>
</evidence>
<comment type="catalytic activity">
    <reaction evidence="4">
        <text>an N-acyl-L-alpha-aminoacyl-tRNA + H2O = an N-acyl-L-amino acid + a tRNA + H(+)</text>
        <dbReference type="Rhea" id="RHEA:54448"/>
        <dbReference type="Rhea" id="RHEA-COMP:10123"/>
        <dbReference type="Rhea" id="RHEA-COMP:13883"/>
        <dbReference type="ChEBI" id="CHEBI:15377"/>
        <dbReference type="ChEBI" id="CHEBI:15378"/>
        <dbReference type="ChEBI" id="CHEBI:59874"/>
        <dbReference type="ChEBI" id="CHEBI:78442"/>
        <dbReference type="ChEBI" id="CHEBI:138191"/>
        <dbReference type="EC" id="3.1.1.29"/>
    </reaction>
</comment>
<evidence type="ECO:0000313" key="6">
    <source>
        <dbReference type="Proteomes" id="UP001221757"/>
    </source>
</evidence>
<accession>A0AAD7M9C3</accession>
<evidence type="ECO:0000256" key="1">
    <source>
        <dbReference type="ARBA" id="ARBA00013260"/>
    </source>
</evidence>
<dbReference type="AlphaFoldDB" id="A0AAD7M9C3"/>
<dbReference type="SUPFAM" id="SSF102462">
    <property type="entry name" value="Peptidyl-tRNA hydrolase II"/>
    <property type="match status" value="1"/>
</dbReference>
<protein>
    <recommendedName>
        <fullName evidence="1">peptidyl-tRNA hydrolase</fullName>
        <ecNumber evidence="1">3.1.1.29</ecNumber>
    </recommendedName>
</protein>
<dbReference type="GO" id="GO:0005829">
    <property type="term" value="C:cytosol"/>
    <property type="evidence" value="ECO:0007669"/>
    <property type="project" value="TreeGrafter"/>
</dbReference>
<evidence type="ECO:0000256" key="3">
    <source>
        <dbReference type="ARBA" id="ARBA00038050"/>
    </source>
</evidence>
<sequence>MTPGKISAQHATLACYKTLAKRNPQLVKHWERTGQAKIALKATSEKQLAELETVAKRLHLCARSVQDRGLTQVEPGTRTVLAIGPGPVELVNRVTGKLRLL</sequence>
<comment type="caution">
    <text evidence="5">The sequence shown here is derived from an EMBL/GenBank/DDBJ whole genome shotgun (WGS) entry which is preliminary data.</text>
</comment>
<dbReference type="GO" id="GO:0004045">
    <property type="term" value="F:peptidyl-tRNA hydrolase activity"/>
    <property type="evidence" value="ECO:0007669"/>
    <property type="project" value="UniProtKB-EC"/>
</dbReference>
<dbReference type="Pfam" id="PF01981">
    <property type="entry name" value="PTH2"/>
    <property type="match status" value="1"/>
</dbReference>
<dbReference type="FunFam" id="3.40.1490.10:FF:000001">
    <property type="entry name" value="Peptidyl-tRNA hydrolase 2"/>
    <property type="match status" value="1"/>
</dbReference>
<name>A0AAD7M9C3_MYCRO</name>
<dbReference type="Gene3D" id="3.40.1490.10">
    <property type="entry name" value="Bit1"/>
    <property type="match status" value="1"/>
</dbReference>
<dbReference type="InterPro" id="IPR002833">
    <property type="entry name" value="PTH2"/>
</dbReference>
<keyword evidence="2 5" id="KW-0378">Hydrolase</keyword>
<dbReference type="PANTHER" id="PTHR12649">
    <property type="entry name" value="PEPTIDYL-TRNA HYDROLASE 2"/>
    <property type="match status" value="1"/>
</dbReference>
<dbReference type="EC" id="3.1.1.29" evidence="1"/>
<dbReference type="Proteomes" id="UP001221757">
    <property type="component" value="Unassembled WGS sequence"/>
</dbReference>